<dbReference type="InterPro" id="IPR050545">
    <property type="entry name" value="Mycobact_MmpL"/>
</dbReference>
<name>A0AAW5SGU6_MYCNV</name>
<feature type="transmembrane region" description="Helical" evidence="8">
    <location>
        <begin position="701"/>
        <end position="720"/>
    </location>
</feature>
<dbReference type="AlphaFoldDB" id="A0AAW5SGU6"/>
<feature type="region of interest" description="Disordered" evidence="7">
    <location>
        <begin position="862"/>
        <end position="1130"/>
    </location>
</feature>
<feature type="transmembrane region" description="Helical" evidence="8">
    <location>
        <begin position="375"/>
        <end position="397"/>
    </location>
</feature>
<feature type="compositionally biased region" description="Pro residues" evidence="7">
    <location>
        <begin position="1011"/>
        <end position="1020"/>
    </location>
</feature>
<feature type="transmembrane region" description="Helical" evidence="8">
    <location>
        <begin position="740"/>
        <end position="763"/>
    </location>
</feature>
<sequence length="1130" mass="121261">MFAWWGRTVYRYRYIVIGVMVALCLGGGIFGISLGNHVTQSGFYDEGSQSVHASVVADEAFGRDRTSHVVAILTPPDGQKVDNPQWQSDVVGELDNFVKDHPDQVVSWVGWLRAPDAANATVQQMKTSDLSKTFVSIPLQGNTDDEILKNYQAVESDLQQLNGGRIELAGLNPLASELTGSIGEDQRRAEVAAIPLVCVVLFFVFGGVVAAALPGLIGGLTIAGALGIMRLLAEFMPVHFFAQPVVTLMGLGIAVDYGLFMVSRFREEIAEGYDTEAAVRRTVMTSGRTIMFSAVILVASSVPLLLFPQGFLKSITYAIIASVMLAAILSVTVLAAALALLGPRVDALGVRTLLRFTKPYPAPSPAETTDRTNPLAIASIPLGVLVPFAAIPVGHIARAQIRRTYDKGANYALLGLVLGYIGSFAWIFVGLFAAKDTLGTGIFYLLLAIAIFVAGTILVLAAASMSPLVRKPTVWWLNWLAEKTQKTKTRAEVEKGFWGKLVNRVMKRPIAFAAPIVIVMILMIIPLGQLSLGGISEKYLPPDNAVRQAQEAFDRSFPGFRTEPLTLVIENDNGEPVTDQQVAEIRSKALTIPGFIQPEDDPTKMWQPRPYQEGGSQDPSVRVIQNGLVNRNDAAKKVEELRDIVPPRGLSISVGGTPALEQDSIHSLFDKLPLMVTILIVTTTILMFLAFGSVVLPIKAAVMSALTLGSTMGVLTWMFVVGHGSGLMNYTPQPLMAPMIGLIIAVIWGLSTDYEVFLVSRMVEARERGLSTAEAIRVGTATTGRLITGAALVLAVVAGAFVFSDLVMMKYLAFGLLIALLLDATIVRMFLVPAVMKLLGDDCWWAPRWMKRIQERMGLGETELPDERKRPAVRETVEDPEALVGAGAPVPPRPRPPHDPTHPVSGSRPGATRAAAPQRVPSASGTTRIPSTTPPPAAPADEPQTTRLSIAKNAVRNAVSNAAATARQATRPPAPPAPPASAPARPGGGRPPREEREIESWLGELRGTGTPPAPPAPTPQRPSAEPTRAMPTAPEGRERPRVAPPAPGNEPTTAIPTPRSRPPEPVRDPAAAQNPDAAGDSDKTQAIPTPSKQADDAEAATEKLNTREDEERQRRGGVSAQDLLRREGRL</sequence>
<feature type="transmembrane region" description="Helical" evidence="8">
    <location>
        <begin position="240"/>
        <end position="260"/>
    </location>
</feature>
<keyword evidence="6 8" id="KW-0472">Membrane</keyword>
<evidence type="ECO:0000256" key="7">
    <source>
        <dbReference type="SAM" id="MobiDB-lite"/>
    </source>
</evidence>
<dbReference type="PRINTS" id="PR01217">
    <property type="entry name" value="PRICHEXTENSN"/>
</dbReference>
<feature type="transmembrane region" description="Helical" evidence="8">
    <location>
        <begin position="784"/>
        <end position="803"/>
    </location>
</feature>
<dbReference type="InterPro" id="IPR025241">
    <property type="entry name" value="DUF4190"/>
</dbReference>
<keyword evidence="3" id="KW-1003">Cell membrane</keyword>
<evidence type="ECO:0000256" key="8">
    <source>
        <dbReference type="SAM" id="Phobius"/>
    </source>
</evidence>
<keyword evidence="5 8" id="KW-1133">Transmembrane helix</keyword>
<accession>A0AAW5SGU6</accession>
<evidence type="ECO:0000256" key="2">
    <source>
        <dbReference type="ARBA" id="ARBA00010157"/>
    </source>
</evidence>
<organism evidence="12 14">
    <name type="scientific">Mycolicibacterium novocastrense</name>
    <name type="common">Mycobacterium novocastrense</name>
    <dbReference type="NCBI Taxonomy" id="59813"/>
    <lineage>
        <taxon>Bacteria</taxon>
        <taxon>Bacillati</taxon>
        <taxon>Actinomycetota</taxon>
        <taxon>Actinomycetes</taxon>
        <taxon>Mycobacteriales</taxon>
        <taxon>Mycobacteriaceae</taxon>
        <taxon>Mycolicibacterium</taxon>
    </lineage>
</organism>
<feature type="domain" description="Membrane transport protein MMPL" evidence="9">
    <location>
        <begin position="539"/>
        <end position="848"/>
    </location>
</feature>
<proteinExistence type="inferred from homology"/>
<evidence type="ECO:0000256" key="1">
    <source>
        <dbReference type="ARBA" id="ARBA00004651"/>
    </source>
</evidence>
<dbReference type="InterPro" id="IPR004869">
    <property type="entry name" value="MMPL_dom"/>
</dbReference>
<feature type="transmembrane region" description="Helical" evidence="8">
    <location>
        <begin position="510"/>
        <end position="532"/>
    </location>
</feature>
<gene>
    <name evidence="12" type="ORF">H7I77_06325</name>
    <name evidence="11" type="ORF">RMCN_4075</name>
</gene>
<feature type="transmembrane region" description="Helical" evidence="8">
    <location>
        <begin position="672"/>
        <end position="694"/>
    </location>
</feature>
<dbReference type="Proteomes" id="UP000069773">
    <property type="component" value="Unassembled WGS sequence"/>
</dbReference>
<comment type="subcellular location">
    <subcellularLocation>
        <location evidence="1">Cell membrane</location>
        <topology evidence="1">Multi-pass membrane protein</topology>
    </subcellularLocation>
</comment>
<evidence type="ECO:0000256" key="6">
    <source>
        <dbReference type="ARBA" id="ARBA00023136"/>
    </source>
</evidence>
<comment type="caution">
    <text evidence="12">The sequence shown here is derived from an EMBL/GenBank/DDBJ whole genome shotgun (WGS) entry which is preliminary data.</text>
</comment>
<dbReference type="Proteomes" id="UP001207528">
    <property type="component" value="Unassembled WGS sequence"/>
</dbReference>
<feature type="compositionally biased region" description="Pro residues" evidence="7">
    <location>
        <begin position="972"/>
        <end position="981"/>
    </location>
</feature>
<protein>
    <submittedName>
        <fullName evidence="12">MMPL family transporter</fullName>
    </submittedName>
    <submittedName>
        <fullName evidence="11">RND superfamily drug efflux protein</fullName>
    </submittedName>
</protein>
<dbReference type="GO" id="GO:0005886">
    <property type="term" value="C:plasma membrane"/>
    <property type="evidence" value="ECO:0007669"/>
    <property type="project" value="UniProtKB-SubCell"/>
</dbReference>
<feature type="compositionally biased region" description="Low complexity" evidence="7">
    <location>
        <begin position="954"/>
        <end position="971"/>
    </location>
</feature>
<feature type="transmembrane region" description="Helical" evidence="8">
    <location>
        <begin position="315"/>
        <end position="341"/>
    </location>
</feature>
<reference evidence="12" key="2">
    <citation type="submission" date="2020-07" db="EMBL/GenBank/DDBJ databases">
        <authorList>
            <person name="Pettersson B.M.F."/>
            <person name="Behra P.R.K."/>
            <person name="Ramesh M."/>
            <person name="Das S."/>
            <person name="Dasgupta S."/>
            <person name="Kirsebom L.A."/>
        </authorList>
    </citation>
    <scope>NUCLEOTIDE SEQUENCE</scope>
    <source>
        <strain evidence="12">DSM 44203</strain>
    </source>
</reference>
<dbReference type="SUPFAM" id="SSF82866">
    <property type="entry name" value="Multidrug efflux transporter AcrB transmembrane domain"/>
    <property type="match status" value="2"/>
</dbReference>
<feature type="transmembrane region" description="Helical" evidence="8">
    <location>
        <begin position="12"/>
        <end position="34"/>
    </location>
</feature>
<evidence type="ECO:0000313" key="11">
    <source>
        <dbReference type="EMBL" id="GAT10942.1"/>
    </source>
</evidence>
<dbReference type="PANTHER" id="PTHR33406:SF11">
    <property type="entry name" value="MEMBRANE PROTEIN SCO6666-RELATED"/>
    <property type="match status" value="1"/>
</dbReference>
<dbReference type="EMBL" id="BCTA01000052">
    <property type="protein sequence ID" value="GAT10942.1"/>
    <property type="molecule type" value="Genomic_DNA"/>
</dbReference>
<dbReference type="Pfam" id="PF13828">
    <property type="entry name" value="DUF4190"/>
    <property type="match status" value="1"/>
</dbReference>
<feature type="transmembrane region" description="Helical" evidence="8">
    <location>
        <begin position="290"/>
        <end position="308"/>
    </location>
</feature>
<feature type="domain" description="DUF4190" evidence="10">
    <location>
        <begin position="375"/>
        <end position="428"/>
    </location>
</feature>
<feature type="compositionally biased region" description="Basic and acidic residues" evidence="7">
    <location>
        <begin position="1100"/>
        <end position="1114"/>
    </location>
</feature>
<evidence type="ECO:0000313" key="12">
    <source>
        <dbReference type="EMBL" id="MCV7022968.1"/>
    </source>
</evidence>
<keyword evidence="13" id="KW-1185">Reference proteome</keyword>
<keyword evidence="4 8" id="KW-0812">Transmembrane</keyword>
<evidence type="ECO:0000256" key="5">
    <source>
        <dbReference type="ARBA" id="ARBA00022989"/>
    </source>
</evidence>
<dbReference type="RefSeq" id="WP_067392922.1">
    <property type="nucleotide sequence ID" value="NZ_BCTA01000052.1"/>
</dbReference>
<feature type="domain" description="Membrane transport protein MMPL" evidence="9">
    <location>
        <begin position="46"/>
        <end position="345"/>
    </location>
</feature>
<reference evidence="11 13" key="1">
    <citation type="journal article" date="2016" name="Genome Announc.">
        <title>Draft Genome Sequences of Five Rapidly Growing Mycobacterium Species, M. thermoresistibile, M. fortuitum subsp. acetamidolyticum, M. canariasense, M. brisbanense, and M. novocastrense.</title>
        <authorList>
            <person name="Katahira K."/>
            <person name="Ogura Y."/>
            <person name="Gotoh Y."/>
            <person name="Hayashi T."/>
        </authorList>
    </citation>
    <scope>NUCLEOTIDE SEQUENCE [LARGE SCALE GENOMIC DNA]</scope>
    <source>
        <strain evidence="11 13">JCM18114</strain>
    </source>
</reference>
<dbReference type="EMBL" id="JACKTI010000024">
    <property type="protein sequence ID" value="MCV7022968.1"/>
    <property type="molecule type" value="Genomic_DNA"/>
</dbReference>
<comment type="similarity">
    <text evidence="2">Belongs to the resistance-nodulation-cell division (RND) (TC 2.A.6) family. MmpL subfamily.</text>
</comment>
<evidence type="ECO:0000256" key="3">
    <source>
        <dbReference type="ARBA" id="ARBA00022475"/>
    </source>
</evidence>
<dbReference type="PANTHER" id="PTHR33406">
    <property type="entry name" value="MEMBRANE PROTEIN MJ1562-RELATED"/>
    <property type="match status" value="1"/>
</dbReference>
<evidence type="ECO:0000259" key="9">
    <source>
        <dbReference type="Pfam" id="PF03176"/>
    </source>
</evidence>
<evidence type="ECO:0000313" key="14">
    <source>
        <dbReference type="Proteomes" id="UP001207528"/>
    </source>
</evidence>
<evidence type="ECO:0000259" key="10">
    <source>
        <dbReference type="Pfam" id="PF13828"/>
    </source>
</evidence>
<feature type="compositionally biased region" description="Basic and acidic residues" evidence="7">
    <location>
        <begin position="865"/>
        <end position="877"/>
    </location>
</feature>
<dbReference type="Gene3D" id="1.20.1640.10">
    <property type="entry name" value="Multidrug efflux transporter AcrB transmembrane domain"/>
    <property type="match status" value="2"/>
</dbReference>
<evidence type="ECO:0000313" key="13">
    <source>
        <dbReference type="Proteomes" id="UP000069773"/>
    </source>
</evidence>
<evidence type="ECO:0000256" key="4">
    <source>
        <dbReference type="ARBA" id="ARBA00022692"/>
    </source>
</evidence>
<feature type="transmembrane region" description="Helical" evidence="8">
    <location>
        <begin position="441"/>
        <end position="463"/>
    </location>
</feature>
<dbReference type="Pfam" id="PF03176">
    <property type="entry name" value="MMPL"/>
    <property type="match status" value="2"/>
</dbReference>
<reference evidence="12" key="3">
    <citation type="journal article" date="2022" name="BMC Genomics">
        <title>Comparative genome analysis of mycobacteria focusing on tRNA and non-coding RNA.</title>
        <authorList>
            <person name="Behra P.R.K."/>
            <person name="Pettersson B.M.F."/>
            <person name="Ramesh M."/>
            <person name="Das S."/>
            <person name="Dasgupta S."/>
            <person name="Kirsebom L.A."/>
        </authorList>
    </citation>
    <scope>NUCLEOTIDE SEQUENCE</scope>
    <source>
        <strain evidence="12">DSM 44203</strain>
    </source>
</reference>
<feature type="transmembrane region" description="Helical" evidence="8">
    <location>
        <begin position="409"/>
        <end position="429"/>
    </location>
</feature>